<dbReference type="InterPro" id="IPR000524">
    <property type="entry name" value="Tscrpt_reg_HTH_GntR"/>
</dbReference>
<dbReference type="InterPro" id="IPR036390">
    <property type="entry name" value="WH_DNA-bd_sf"/>
</dbReference>
<sequence>MPLSPVPRSETLSSSVYATLLHEILGGRWPPNEAAPSERELAATLHVTRHVVREALKRLQQAGLVRIAQGGSTVVLDWRVHAGLDMGFALISAGAVPFADILHDTAVLRRTIGVDAARLCALNASEEQLAAVTQAAADYPETGTLQALAEAELVLWTAIVVGSGNIAYRLALNMLMRSIEEIGADLVRGLNAEVLADRNGQVGLAAAIAARDADTAARLAHVQLSQLVNP</sequence>
<protein>
    <submittedName>
        <fullName evidence="5">GntR family transcriptional regulator</fullName>
    </submittedName>
</protein>
<dbReference type="SMART" id="SM00345">
    <property type="entry name" value="HTH_GNTR"/>
    <property type="match status" value="1"/>
</dbReference>
<gene>
    <name evidence="5" type="ORF">MSAR_28220</name>
</gene>
<evidence type="ECO:0000256" key="3">
    <source>
        <dbReference type="ARBA" id="ARBA00023163"/>
    </source>
</evidence>
<dbReference type="Pfam" id="PF00392">
    <property type="entry name" value="GntR"/>
    <property type="match status" value="1"/>
</dbReference>
<dbReference type="InterPro" id="IPR011711">
    <property type="entry name" value="GntR_C"/>
</dbReference>
<dbReference type="GO" id="GO:0003700">
    <property type="term" value="F:DNA-binding transcription factor activity"/>
    <property type="evidence" value="ECO:0007669"/>
    <property type="project" value="InterPro"/>
</dbReference>
<dbReference type="GO" id="GO:0003677">
    <property type="term" value="F:DNA binding"/>
    <property type="evidence" value="ECO:0007669"/>
    <property type="project" value="UniProtKB-KW"/>
</dbReference>
<organism evidence="5 6">
    <name type="scientific">Mycolicibacterium sarraceniae</name>
    <dbReference type="NCBI Taxonomy" id="1534348"/>
    <lineage>
        <taxon>Bacteria</taxon>
        <taxon>Bacillati</taxon>
        <taxon>Actinomycetota</taxon>
        <taxon>Actinomycetes</taxon>
        <taxon>Mycobacteriales</taxon>
        <taxon>Mycobacteriaceae</taxon>
        <taxon>Mycolicibacterium</taxon>
    </lineage>
</organism>
<dbReference type="SMART" id="SM00895">
    <property type="entry name" value="FCD"/>
    <property type="match status" value="1"/>
</dbReference>
<dbReference type="InterPro" id="IPR036388">
    <property type="entry name" value="WH-like_DNA-bd_sf"/>
</dbReference>
<evidence type="ECO:0000259" key="4">
    <source>
        <dbReference type="PROSITE" id="PS50949"/>
    </source>
</evidence>
<dbReference type="RefSeq" id="WP_163697821.1">
    <property type="nucleotide sequence ID" value="NZ_AP022595.1"/>
</dbReference>
<dbReference type="PRINTS" id="PR00035">
    <property type="entry name" value="HTHGNTR"/>
</dbReference>
<dbReference type="Pfam" id="PF07729">
    <property type="entry name" value="FCD"/>
    <property type="match status" value="1"/>
</dbReference>
<reference evidence="5 6" key="1">
    <citation type="journal article" date="2019" name="Emerg. Microbes Infect.">
        <title>Comprehensive subspecies identification of 175 nontuberculous mycobacteria species based on 7547 genomic profiles.</title>
        <authorList>
            <person name="Matsumoto Y."/>
            <person name="Kinjo T."/>
            <person name="Motooka D."/>
            <person name="Nabeya D."/>
            <person name="Jung N."/>
            <person name="Uechi K."/>
            <person name="Horii T."/>
            <person name="Iida T."/>
            <person name="Fujita J."/>
            <person name="Nakamura S."/>
        </authorList>
    </citation>
    <scope>NUCLEOTIDE SEQUENCE [LARGE SCALE GENOMIC DNA]</scope>
    <source>
        <strain evidence="5 6">JCM 30395</strain>
    </source>
</reference>
<dbReference type="CDD" id="cd07377">
    <property type="entry name" value="WHTH_GntR"/>
    <property type="match status" value="1"/>
</dbReference>
<dbReference type="PROSITE" id="PS50949">
    <property type="entry name" value="HTH_GNTR"/>
    <property type="match status" value="1"/>
</dbReference>
<proteinExistence type="predicted"/>
<keyword evidence="3" id="KW-0804">Transcription</keyword>
<evidence type="ECO:0000256" key="1">
    <source>
        <dbReference type="ARBA" id="ARBA00023015"/>
    </source>
</evidence>
<dbReference type="SUPFAM" id="SSF48008">
    <property type="entry name" value="GntR ligand-binding domain-like"/>
    <property type="match status" value="1"/>
</dbReference>
<feature type="domain" description="HTH gntR-type" evidence="4">
    <location>
        <begin position="10"/>
        <end position="78"/>
    </location>
</feature>
<accession>A0A7I7SV25</accession>
<dbReference type="PANTHER" id="PTHR43537:SF5">
    <property type="entry name" value="UXU OPERON TRANSCRIPTIONAL REGULATOR"/>
    <property type="match status" value="1"/>
</dbReference>
<dbReference type="PANTHER" id="PTHR43537">
    <property type="entry name" value="TRANSCRIPTIONAL REGULATOR, GNTR FAMILY"/>
    <property type="match status" value="1"/>
</dbReference>
<dbReference type="SUPFAM" id="SSF46785">
    <property type="entry name" value="Winged helix' DNA-binding domain"/>
    <property type="match status" value="1"/>
</dbReference>
<evidence type="ECO:0000256" key="2">
    <source>
        <dbReference type="ARBA" id="ARBA00023125"/>
    </source>
</evidence>
<dbReference type="InterPro" id="IPR008920">
    <property type="entry name" value="TF_FadR/GntR_C"/>
</dbReference>
<dbReference type="AlphaFoldDB" id="A0A7I7SV25"/>
<dbReference type="Gene3D" id="1.20.120.530">
    <property type="entry name" value="GntR ligand-binding domain-like"/>
    <property type="match status" value="1"/>
</dbReference>
<keyword evidence="1" id="KW-0805">Transcription regulation</keyword>
<dbReference type="Proteomes" id="UP000466445">
    <property type="component" value="Chromosome"/>
</dbReference>
<keyword evidence="2" id="KW-0238">DNA-binding</keyword>
<evidence type="ECO:0000313" key="6">
    <source>
        <dbReference type="Proteomes" id="UP000466445"/>
    </source>
</evidence>
<evidence type="ECO:0000313" key="5">
    <source>
        <dbReference type="EMBL" id="BBY59686.1"/>
    </source>
</evidence>
<keyword evidence="6" id="KW-1185">Reference proteome</keyword>
<dbReference type="Gene3D" id="1.10.10.10">
    <property type="entry name" value="Winged helix-like DNA-binding domain superfamily/Winged helix DNA-binding domain"/>
    <property type="match status" value="1"/>
</dbReference>
<dbReference type="KEGG" id="msar:MSAR_28220"/>
<dbReference type="EMBL" id="AP022595">
    <property type="protein sequence ID" value="BBY59686.1"/>
    <property type="molecule type" value="Genomic_DNA"/>
</dbReference>
<name>A0A7I7SV25_9MYCO</name>